<dbReference type="RefSeq" id="WP_202104953.1">
    <property type="nucleotide sequence ID" value="NZ_JAERTY010000013.1"/>
</dbReference>
<accession>A0ABS1R9K9</accession>
<organism evidence="1 2">
    <name type="scientific">Sphingobacterium faecale</name>
    <dbReference type="NCBI Taxonomy" id="2803775"/>
    <lineage>
        <taxon>Bacteria</taxon>
        <taxon>Pseudomonadati</taxon>
        <taxon>Bacteroidota</taxon>
        <taxon>Sphingobacteriia</taxon>
        <taxon>Sphingobacteriales</taxon>
        <taxon>Sphingobacteriaceae</taxon>
        <taxon>Sphingobacterium</taxon>
    </lineage>
</organism>
<gene>
    <name evidence="1" type="ORF">JKG61_20880</name>
</gene>
<dbReference type="Proteomes" id="UP000625283">
    <property type="component" value="Unassembled WGS sequence"/>
</dbReference>
<dbReference type="SUPFAM" id="SSF52833">
    <property type="entry name" value="Thioredoxin-like"/>
    <property type="match status" value="1"/>
</dbReference>
<dbReference type="Gene3D" id="3.40.30.10">
    <property type="entry name" value="Glutaredoxin"/>
    <property type="match status" value="1"/>
</dbReference>
<name>A0ABS1R9K9_9SPHI</name>
<protein>
    <recommendedName>
        <fullName evidence="3">Thioredoxin domain-containing protein</fullName>
    </recommendedName>
</protein>
<evidence type="ECO:0000313" key="1">
    <source>
        <dbReference type="EMBL" id="MBL1411224.1"/>
    </source>
</evidence>
<comment type="caution">
    <text evidence="1">The sequence shown here is derived from an EMBL/GenBank/DDBJ whole genome shotgun (WGS) entry which is preliminary data.</text>
</comment>
<dbReference type="EMBL" id="JAERTY010000013">
    <property type="protein sequence ID" value="MBL1411224.1"/>
    <property type="molecule type" value="Genomic_DNA"/>
</dbReference>
<evidence type="ECO:0008006" key="3">
    <source>
        <dbReference type="Google" id="ProtNLM"/>
    </source>
</evidence>
<keyword evidence="2" id="KW-1185">Reference proteome</keyword>
<sequence>MRQFFRGGIGLPFGQRCVRPLADERVNMLTSYQDLSSYPIEQNKSRLCHRLLLPLGRYRSDETWCNDGRVGRTAYSLWPKAITIIFCVLFSVPNLLGTGAMAQSQHGAVPRINFVDQMPVGLEAGTQRQTERILVYEVCSVADGGTVNQVGSNTAVEQQKVSLPPALQKRIRVGEVVPEELWNLPLDVLYHKDGAKQIRLADYRDTPLIIIDVWSTSCAVCLREMPHVRAVSKATDGKMLPLFLTPQAKSDVERFMARREGDIWETIVGADIFLKLFPTYSAPQEIWIKDGKVFAITEYVYVTKDIVKDVLDGRITELPEKVYNGDFKISKPLLLSDNGGNAGDMLYHSLFTRYLDGIYDNSLRIGGGNGNKITLTNMSAYLMYVRFAELVNADLITTNRMLIQSDLIDSLKTLSSFYPENRKHFFSYELLLPPNMQGQAPELMLADLNRFFGALYGIKGEVAKIKRPCWVLRPNGKAIPYASTGAQQEAEAHGGVIDMRAYPLSSFVSAMKRHFNMLPLPILDETDITERVDIQLFTEMEDFEKQRKHLEEKGFELVQEHREVDMLVLSDIKTKKGDIE</sequence>
<evidence type="ECO:0000313" key="2">
    <source>
        <dbReference type="Proteomes" id="UP000625283"/>
    </source>
</evidence>
<reference evidence="1 2" key="1">
    <citation type="submission" date="2021-01" db="EMBL/GenBank/DDBJ databases">
        <title>C459-1 draft genome sequence.</title>
        <authorList>
            <person name="Zhang X.-F."/>
        </authorList>
    </citation>
    <scope>NUCLEOTIDE SEQUENCE [LARGE SCALE GENOMIC DNA]</scope>
    <source>
        <strain evidence="2">C459-1</strain>
    </source>
</reference>
<dbReference type="InterPro" id="IPR036249">
    <property type="entry name" value="Thioredoxin-like_sf"/>
</dbReference>
<proteinExistence type="predicted"/>